<evidence type="ECO:0000256" key="1">
    <source>
        <dbReference type="SAM" id="Coils"/>
    </source>
</evidence>
<dbReference type="InParanoid" id="B2WPJ4"/>
<sequence length="421" mass="48145">MATKAIEEAFQRHPRPQVPTKAALLQKALEKSQQISTAHREIHDSPWKTLVRQGNLVQGKYVWSICVYKSQLVLVKEMTIQAGRDELEKMKKLSDHPHVSTIRQAFETESSLFLQLEYSRYTLEEVLNVHTRLEEPHIPNFEESIQVTTESTPNRDLECLGIVVLQCMNGTPKKELRDLVEIRRLRESNKTFGLDNGGKWSGYKLLVDFLDNMFNTNVPASAKLEKPITHHIMANTQSSEPIAQDQAWDEIFNFDPTTSPFLPHLTTDDHGFDVNLDIFSEQPLFLPTNYLPQPNYYLEQTIPQDQLHDALPHEQTPIYHNPSGVTQEATFDGIRKDLDKVFISIWQLQSDYQMRIEKLDQEVAQAANAAQSLRADVDALSGWLQQVISFLNSMSAPSELACPEEGEVPKQPKIENQDQME</sequence>
<feature type="coiled-coil region" evidence="1">
    <location>
        <begin position="349"/>
        <end position="376"/>
    </location>
</feature>
<accession>B2WPJ4</accession>
<protein>
    <recommendedName>
        <fullName evidence="5">Protein kinase domain-containing protein</fullName>
    </recommendedName>
</protein>
<feature type="region of interest" description="Disordered" evidence="2">
    <location>
        <begin position="401"/>
        <end position="421"/>
    </location>
</feature>
<proteinExistence type="predicted"/>
<dbReference type="SUPFAM" id="SSF56112">
    <property type="entry name" value="Protein kinase-like (PK-like)"/>
    <property type="match status" value="1"/>
</dbReference>
<evidence type="ECO:0000256" key="2">
    <source>
        <dbReference type="SAM" id="MobiDB-lite"/>
    </source>
</evidence>
<gene>
    <name evidence="3" type="ORF">PTRG_11945</name>
</gene>
<evidence type="ECO:0008006" key="5">
    <source>
        <dbReference type="Google" id="ProtNLM"/>
    </source>
</evidence>
<dbReference type="InterPro" id="IPR011009">
    <property type="entry name" value="Kinase-like_dom_sf"/>
</dbReference>
<evidence type="ECO:0000313" key="3">
    <source>
        <dbReference type="EMBL" id="EDU46060.1"/>
    </source>
</evidence>
<evidence type="ECO:0000313" key="4">
    <source>
        <dbReference type="Proteomes" id="UP000001471"/>
    </source>
</evidence>
<dbReference type="HOGENOM" id="CLU_652359_0_0_1"/>
<organism evidence="3 4">
    <name type="scientific">Pyrenophora tritici-repentis (strain Pt-1C-BFP)</name>
    <name type="common">Wheat tan spot fungus</name>
    <name type="synonym">Drechslera tritici-repentis</name>
    <dbReference type="NCBI Taxonomy" id="426418"/>
    <lineage>
        <taxon>Eukaryota</taxon>
        <taxon>Fungi</taxon>
        <taxon>Dikarya</taxon>
        <taxon>Ascomycota</taxon>
        <taxon>Pezizomycotina</taxon>
        <taxon>Dothideomycetes</taxon>
        <taxon>Pleosporomycetidae</taxon>
        <taxon>Pleosporales</taxon>
        <taxon>Pleosporineae</taxon>
        <taxon>Pleosporaceae</taxon>
        <taxon>Pyrenophora</taxon>
    </lineage>
</organism>
<dbReference type="OrthoDB" id="3942097at2759"/>
<dbReference type="AlphaFoldDB" id="B2WPJ4"/>
<reference evidence="4" key="1">
    <citation type="journal article" date="2013" name="G3 (Bethesda)">
        <title>Comparative genomics of a plant-pathogenic fungus, Pyrenophora tritici-repentis, reveals transduplication and the impact of repeat elements on pathogenicity and population divergence.</title>
        <authorList>
            <person name="Manning V.A."/>
            <person name="Pandelova I."/>
            <person name="Dhillon B."/>
            <person name="Wilhelm L.J."/>
            <person name="Goodwin S.B."/>
            <person name="Berlin A.M."/>
            <person name="Figueroa M."/>
            <person name="Freitag M."/>
            <person name="Hane J.K."/>
            <person name="Henrissat B."/>
            <person name="Holman W.H."/>
            <person name="Kodira C.D."/>
            <person name="Martin J."/>
            <person name="Oliver R.P."/>
            <person name="Robbertse B."/>
            <person name="Schackwitz W."/>
            <person name="Schwartz D.C."/>
            <person name="Spatafora J.W."/>
            <person name="Turgeon B.G."/>
            <person name="Yandava C."/>
            <person name="Young S."/>
            <person name="Zhou S."/>
            <person name="Zeng Q."/>
            <person name="Grigoriev I.V."/>
            <person name="Ma L.-J."/>
            <person name="Ciuffetti L.M."/>
        </authorList>
    </citation>
    <scope>NUCLEOTIDE SEQUENCE [LARGE SCALE GENOMIC DNA]</scope>
    <source>
        <strain evidence="4">Pt-1C-BFP</strain>
    </source>
</reference>
<dbReference type="EMBL" id="DS231637">
    <property type="protein sequence ID" value="EDU46060.1"/>
    <property type="molecule type" value="Genomic_DNA"/>
</dbReference>
<feature type="compositionally biased region" description="Basic and acidic residues" evidence="2">
    <location>
        <begin position="407"/>
        <end position="421"/>
    </location>
</feature>
<keyword evidence="1" id="KW-0175">Coiled coil</keyword>
<name>B2WPJ4_PYRTR</name>
<dbReference type="Proteomes" id="UP000001471">
    <property type="component" value="Unassembled WGS sequence"/>
</dbReference>